<dbReference type="InterPro" id="IPR000595">
    <property type="entry name" value="cNMP-bd_dom"/>
</dbReference>
<accession>A0A0V0R2K7</accession>
<dbReference type="InterPro" id="IPR014710">
    <property type="entry name" value="RmlC-like_jellyroll"/>
</dbReference>
<feature type="region of interest" description="Disordered" evidence="2">
    <location>
        <begin position="358"/>
        <end position="420"/>
    </location>
</feature>
<evidence type="ECO:0000259" key="3">
    <source>
        <dbReference type="PROSITE" id="PS50042"/>
    </source>
</evidence>
<evidence type="ECO:0000256" key="2">
    <source>
        <dbReference type="SAM" id="MobiDB-lite"/>
    </source>
</evidence>
<name>A0A0V0R2K7_PSEPJ</name>
<dbReference type="PANTHER" id="PTHR23011">
    <property type="entry name" value="CYCLIC NUCLEOTIDE-BINDING DOMAIN CONTAINING PROTEIN"/>
    <property type="match status" value="1"/>
</dbReference>
<dbReference type="Proteomes" id="UP000054937">
    <property type="component" value="Unassembled WGS sequence"/>
</dbReference>
<dbReference type="OrthoDB" id="429870at2759"/>
<evidence type="ECO:0000256" key="1">
    <source>
        <dbReference type="SAM" id="Coils"/>
    </source>
</evidence>
<feature type="coiled-coil region" evidence="1">
    <location>
        <begin position="875"/>
        <end position="930"/>
    </location>
</feature>
<keyword evidence="5" id="KW-1185">Reference proteome</keyword>
<evidence type="ECO:0000313" key="5">
    <source>
        <dbReference type="Proteomes" id="UP000054937"/>
    </source>
</evidence>
<feature type="compositionally biased region" description="Low complexity" evidence="2">
    <location>
        <begin position="393"/>
        <end position="402"/>
    </location>
</feature>
<feature type="region of interest" description="Disordered" evidence="2">
    <location>
        <begin position="635"/>
        <end position="664"/>
    </location>
</feature>
<dbReference type="Gene3D" id="2.60.120.10">
    <property type="entry name" value="Jelly Rolls"/>
    <property type="match status" value="2"/>
</dbReference>
<feature type="region of interest" description="Disordered" evidence="2">
    <location>
        <begin position="175"/>
        <end position="195"/>
    </location>
</feature>
<dbReference type="EMBL" id="LDAU01000063">
    <property type="protein sequence ID" value="KRX08424.1"/>
    <property type="molecule type" value="Genomic_DNA"/>
</dbReference>
<dbReference type="PANTHER" id="PTHR23011:SF28">
    <property type="entry name" value="CYCLIC NUCLEOTIDE-BINDING DOMAIN CONTAINING PROTEIN"/>
    <property type="match status" value="1"/>
</dbReference>
<feature type="compositionally biased region" description="Basic and acidic residues" evidence="2">
    <location>
        <begin position="635"/>
        <end position="645"/>
    </location>
</feature>
<evidence type="ECO:0000313" key="4">
    <source>
        <dbReference type="EMBL" id="KRX08424.1"/>
    </source>
</evidence>
<proteinExistence type="predicted"/>
<reference evidence="4 5" key="1">
    <citation type="journal article" date="2015" name="Sci. Rep.">
        <title>Genome of the facultative scuticociliatosis pathogen Pseudocohnilembus persalinus provides insight into its virulence through horizontal gene transfer.</title>
        <authorList>
            <person name="Xiong J."/>
            <person name="Wang G."/>
            <person name="Cheng J."/>
            <person name="Tian M."/>
            <person name="Pan X."/>
            <person name="Warren A."/>
            <person name="Jiang C."/>
            <person name="Yuan D."/>
            <person name="Miao W."/>
        </authorList>
    </citation>
    <scope>NUCLEOTIDE SEQUENCE [LARGE SCALE GENOMIC DNA]</scope>
    <source>
        <strain evidence="4">36N120E</strain>
    </source>
</reference>
<dbReference type="PROSITE" id="PS50042">
    <property type="entry name" value="CNMP_BINDING_3"/>
    <property type="match status" value="2"/>
</dbReference>
<feature type="region of interest" description="Disordered" evidence="2">
    <location>
        <begin position="440"/>
        <end position="473"/>
    </location>
</feature>
<feature type="compositionally biased region" description="Polar residues" evidence="2">
    <location>
        <begin position="358"/>
        <end position="375"/>
    </location>
</feature>
<dbReference type="AlphaFoldDB" id="A0A0V0R2K7"/>
<comment type="caution">
    <text evidence="4">The sequence shown here is derived from an EMBL/GenBank/DDBJ whole genome shotgun (WGS) entry which is preliminary data.</text>
</comment>
<dbReference type="CDD" id="cd00038">
    <property type="entry name" value="CAP_ED"/>
    <property type="match status" value="2"/>
</dbReference>
<feature type="compositionally biased region" description="Low complexity" evidence="2">
    <location>
        <begin position="440"/>
        <end position="456"/>
    </location>
</feature>
<dbReference type="SUPFAM" id="SSF51206">
    <property type="entry name" value="cAMP-binding domain-like"/>
    <property type="match status" value="2"/>
</dbReference>
<feature type="region of interest" description="Disordered" evidence="2">
    <location>
        <begin position="508"/>
        <end position="531"/>
    </location>
</feature>
<dbReference type="InterPro" id="IPR018490">
    <property type="entry name" value="cNMP-bd_dom_sf"/>
</dbReference>
<protein>
    <submittedName>
        <fullName evidence="4">Cyclic nucleotide-binding protein</fullName>
    </submittedName>
</protein>
<feature type="domain" description="Cyclic nucleotide-binding" evidence="3">
    <location>
        <begin position="973"/>
        <end position="1023"/>
    </location>
</feature>
<feature type="domain" description="Cyclic nucleotide-binding" evidence="3">
    <location>
        <begin position="777"/>
        <end position="854"/>
    </location>
</feature>
<gene>
    <name evidence="4" type="ORF">PPERSA_12905</name>
</gene>
<organism evidence="4 5">
    <name type="scientific">Pseudocohnilembus persalinus</name>
    <name type="common">Ciliate</name>
    <dbReference type="NCBI Taxonomy" id="266149"/>
    <lineage>
        <taxon>Eukaryota</taxon>
        <taxon>Sar</taxon>
        <taxon>Alveolata</taxon>
        <taxon>Ciliophora</taxon>
        <taxon>Intramacronucleata</taxon>
        <taxon>Oligohymenophorea</taxon>
        <taxon>Scuticociliatia</taxon>
        <taxon>Philasterida</taxon>
        <taxon>Pseudocohnilembidae</taxon>
        <taxon>Pseudocohnilembus</taxon>
    </lineage>
</organism>
<feature type="coiled-coil region" evidence="1">
    <location>
        <begin position="692"/>
        <end position="719"/>
    </location>
</feature>
<dbReference type="SMART" id="SM00100">
    <property type="entry name" value="cNMP"/>
    <property type="match status" value="2"/>
</dbReference>
<keyword evidence="1" id="KW-0175">Coiled coil</keyword>
<feature type="compositionally biased region" description="Polar residues" evidence="2">
    <location>
        <begin position="508"/>
        <end position="521"/>
    </location>
</feature>
<dbReference type="InParanoid" id="A0A0V0R2K7"/>
<sequence length="1254" mass="149011">MQNYKRIGLNTQNKQNPISEPEYDNFAFNFQNKPQNQQQYQQIPIQNFAIQNLNDQFSLPNCVVRPIKPKMDRISSANLSKKVIKNFQNVNSKDRKHSFGLGANKIPIQKAEISEQLLQNNFMNNSDFTSTQQKQKRQTFQNTKNQANKFFNQQFQNRDIQSATREKFNQFSNYNNQNNQYNGQNYQGDENSEQQQQNNYQNMQIFPDFQEIAEKQRARTACYKNNKQRQLLENYKNNRNTEQDINSINNGPQQINKVQIQNMGNNNNSQYHEFYNHGNKNNNNINNNYNNNFNNNNQNNEKDEYETFKVNKDVRSHISKFLRPKSQYSFSQCQTAATLTDKNKFHWSQKNRINLESAGSTNSKITEFSQTSQISEARKQLRTAGIGQRKPQDFQQQQLQKIHQNRPQTQQQHGKKNLQKRQQELISLLNNNNRFNQEQEINNQQQKQQNQNQNKTNKQRNKSSHQKSILLKNKRTTFQEVGLNFEQNILDDSYSQQINWQNSQQLRAQTSIQKSRNQSTIKSDRKNNNLNEQTQIKSALKNSQQNKENLSQIKNLNEETEQDIDETENDQIKGFDLDVEGITEQDIKFIYQERKKQKEFEKKNRQELEENQIFEENIKLRIRQNEKRLQKLNDEKQGICKKDQENSQDEEPENIKQSNSQDIEDKISEDSFCEKIILKQVSDKDKQFTDFFDNENNIINDLKEQEQEYRKKFEIVKKEDKKVIEEINSNKQDDLDFLDGQKFLSFQEINYIKKEYQRPVNSRNYSKIEYVIKRLKFFQQFSQSTRIYLLKLANVVEYQSNINIFHQGDEGDLMYIIIKGAVHVRIKQEQEDGKITNPVVVTLYDGTQFGELALNAIEKKQKNGLQKIMDDGQPVKDLKTVRKLLEESEKQKQEEEENKKKLQRLQQDISSQQEKNLEDLAKEITHQKRAATIQTCEPTILFTISKQQYQNIVVNMMKNDLDDKLKLLKSISFLDYFNSIQLITLAKHIEVQQFNLGDIILKEGSSPKYFYIIAKGRVKIVKDEIFVRNKELLGQGSKVSKKKFNFSLMDYKNVVKDRIYNKHEIAKFQEFEVSSDEEQIREEKLMSQTDQYQKIYENDEEIMFKYQFDFGTLAQGEYFMGRALIQEYLRVDPRYESELRKKDVHEKAKLSVIADSAKVEIYKIEKTKIYELPDMLRKVLISGLSSKKEYDWEYDDNLEIDLTQDGKKDNKVSFNQFMMANFGKKWQKVWENYKQQLIQQQIDYKKNKKSLFNR</sequence>